<dbReference type="InterPro" id="IPR035979">
    <property type="entry name" value="RBD_domain_sf"/>
</dbReference>
<evidence type="ECO:0000256" key="4">
    <source>
        <dbReference type="PROSITE-ProRule" id="PRU00176"/>
    </source>
</evidence>
<sequence length="384" mass="41574">MAPVTRNKKSKASSDAPAKPAPKDKVATTTTKRKAVDDASPVTIKKTKAVKETQVKQPAISKTGLLPTKKAKESKPTKPSKGQKDKTEAAVEEDSEPPVADDDHPFSDDEDEEAKALAETVDSDDEDPAADAGKGDLFKSGQDVGKAPKPTEASKQASSTSKGESGVLYIGRVPHGFYEYEMRQYFSQFGKILRLRLSRSKRTGASKHFAFLEFEDAAVAEVAQKTMDNYLLFGHILKCKLVPKSQIHDSLWKGANKRFKKIPRSKMQGNDLKKPVTESGWTKRIEREAERRNSKAQKLLDMGYEFEGPQLKDATDVAKETAALEANDEAPKAVDALLAGIAAAEEAASGDLAVKDPAGSSKQDGPKSTSKKTKKASKAKKAKA</sequence>
<dbReference type="SMART" id="SM00360">
    <property type="entry name" value="RRM"/>
    <property type="match status" value="1"/>
</dbReference>
<dbReference type="GO" id="GO:0005730">
    <property type="term" value="C:nucleolus"/>
    <property type="evidence" value="ECO:0007669"/>
    <property type="project" value="UniProtKB-SubCell"/>
</dbReference>
<evidence type="ECO:0000256" key="1">
    <source>
        <dbReference type="ARBA" id="ARBA00004604"/>
    </source>
</evidence>
<feature type="region of interest" description="Disordered" evidence="5">
    <location>
        <begin position="1"/>
        <end position="163"/>
    </location>
</feature>
<dbReference type="Pfam" id="PF00076">
    <property type="entry name" value="RRM_1"/>
    <property type="match status" value="1"/>
</dbReference>
<feature type="compositionally biased region" description="Basic residues" evidence="5">
    <location>
        <begin position="369"/>
        <end position="384"/>
    </location>
</feature>
<dbReference type="Proteomes" id="UP001320420">
    <property type="component" value="Unassembled WGS sequence"/>
</dbReference>
<keyword evidence="2 4" id="KW-0694">RNA-binding</keyword>
<evidence type="ECO:0000313" key="8">
    <source>
        <dbReference type="Proteomes" id="UP001320420"/>
    </source>
</evidence>
<feature type="compositionally biased region" description="Polar residues" evidence="5">
    <location>
        <begin position="153"/>
        <end position="163"/>
    </location>
</feature>
<gene>
    <name evidence="7" type="primary">NOP15</name>
    <name evidence="7" type="ORF">SLS62_002192</name>
</gene>
<dbReference type="GO" id="GO:0003723">
    <property type="term" value="F:RNA binding"/>
    <property type="evidence" value="ECO:0007669"/>
    <property type="project" value="UniProtKB-UniRule"/>
</dbReference>
<dbReference type="InterPro" id="IPR012677">
    <property type="entry name" value="Nucleotide-bd_a/b_plait_sf"/>
</dbReference>
<feature type="compositionally biased region" description="Acidic residues" evidence="5">
    <location>
        <begin position="90"/>
        <end position="100"/>
    </location>
</feature>
<reference evidence="7 8" key="1">
    <citation type="submission" date="2024-02" db="EMBL/GenBank/DDBJ databases">
        <title>De novo assembly and annotation of 12 fungi associated with fruit tree decline syndrome in Ontario, Canada.</title>
        <authorList>
            <person name="Sulman M."/>
            <person name="Ellouze W."/>
            <person name="Ilyukhin E."/>
        </authorList>
    </citation>
    <scope>NUCLEOTIDE SEQUENCE [LARGE SCALE GENOMIC DNA]</scope>
    <source>
        <strain evidence="7 8">M11/M66-122</strain>
    </source>
</reference>
<proteinExistence type="predicted"/>
<feature type="compositionally biased region" description="Basic and acidic residues" evidence="5">
    <location>
        <begin position="70"/>
        <end position="89"/>
    </location>
</feature>
<feature type="domain" description="RRM" evidence="6">
    <location>
        <begin position="166"/>
        <end position="244"/>
    </location>
</feature>
<dbReference type="CDD" id="cd12307">
    <property type="entry name" value="RRM_NIFK_like"/>
    <property type="match status" value="1"/>
</dbReference>
<keyword evidence="8" id="KW-1185">Reference proteome</keyword>
<keyword evidence="3" id="KW-0539">Nucleus</keyword>
<evidence type="ECO:0000256" key="2">
    <source>
        <dbReference type="ARBA" id="ARBA00022884"/>
    </source>
</evidence>
<name>A0AAN9V0U2_9PEZI</name>
<protein>
    <submittedName>
        <fullName evidence="7">Nucleolar protein</fullName>
    </submittedName>
</protein>
<accession>A0AAN9V0U2</accession>
<feature type="compositionally biased region" description="Basic residues" evidence="5">
    <location>
        <begin position="1"/>
        <end position="11"/>
    </location>
</feature>
<comment type="caution">
    <text evidence="7">The sequence shown here is derived from an EMBL/GenBank/DDBJ whole genome shotgun (WGS) entry which is preliminary data.</text>
</comment>
<dbReference type="EMBL" id="JAKJXP020000010">
    <property type="protein sequence ID" value="KAK7755905.1"/>
    <property type="molecule type" value="Genomic_DNA"/>
</dbReference>
<dbReference type="PANTHER" id="PTHR46754">
    <property type="entry name" value="MKI67 FHA DOMAIN-INTERACTING NUCLEOLAR PHOSPHOPROTEIN"/>
    <property type="match status" value="1"/>
</dbReference>
<evidence type="ECO:0000313" key="7">
    <source>
        <dbReference type="EMBL" id="KAK7755905.1"/>
    </source>
</evidence>
<dbReference type="InterPro" id="IPR000504">
    <property type="entry name" value="RRM_dom"/>
</dbReference>
<dbReference type="PROSITE" id="PS50102">
    <property type="entry name" value="RRM"/>
    <property type="match status" value="1"/>
</dbReference>
<evidence type="ECO:0000256" key="3">
    <source>
        <dbReference type="ARBA" id="ARBA00023242"/>
    </source>
</evidence>
<feature type="region of interest" description="Disordered" evidence="5">
    <location>
        <begin position="350"/>
        <end position="384"/>
    </location>
</feature>
<dbReference type="Gene3D" id="3.30.70.330">
    <property type="match status" value="1"/>
</dbReference>
<evidence type="ECO:0000259" key="6">
    <source>
        <dbReference type="PROSITE" id="PS50102"/>
    </source>
</evidence>
<comment type="subcellular location">
    <subcellularLocation>
        <location evidence="1">Nucleus</location>
        <location evidence="1">Nucleolus</location>
    </subcellularLocation>
</comment>
<evidence type="ECO:0000256" key="5">
    <source>
        <dbReference type="SAM" id="MobiDB-lite"/>
    </source>
</evidence>
<dbReference type="SUPFAM" id="SSF54928">
    <property type="entry name" value="RNA-binding domain, RBD"/>
    <property type="match status" value="1"/>
</dbReference>
<dbReference type="AlphaFoldDB" id="A0AAN9V0U2"/>
<organism evidence="7 8">
    <name type="scientific">Diatrype stigma</name>
    <dbReference type="NCBI Taxonomy" id="117547"/>
    <lineage>
        <taxon>Eukaryota</taxon>
        <taxon>Fungi</taxon>
        <taxon>Dikarya</taxon>
        <taxon>Ascomycota</taxon>
        <taxon>Pezizomycotina</taxon>
        <taxon>Sordariomycetes</taxon>
        <taxon>Xylariomycetidae</taxon>
        <taxon>Xylariales</taxon>
        <taxon>Diatrypaceae</taxon>
        <taxon>Diatrype</taxon>
    </lineage>
</organism>